<proteinExistence type="inferred from homology"/>
<dbReference type="SUPFAM" id="SSF116734">
    <property type="entry name" value="DNA methylase specificity domain"/>
    <property type="match status" value="2"/>
</dbReference>
<dbReference type="GO" id="GO:0009307">
    <property type="term" value="P:DNA restriction-modification system"/>
    <property type="evidence" value="ECO:0007669"/>
    <property type="project" value="UniProtKB-KW"/>
</dbReference>
<keyword evidence="2" id="KW-0680">Restriction system</keyword>
<dbReference type="AlphaFoldDB" id="A0A2R8C414"/>
<evidence type="ECO:0000259" key="4">
    <source>
        <dbReference type="Pfam" id="PF01420"/>
    </source>
</evidence>
<dbReference type="InterPro" id="IPR052021">
    <property type="entry name" value="Type-I_RS_S_subunit"/>
</dbReference>
<dbReference type="GO" id="GO:0003677">
    <property type="term" value="F:DNA binding"/>
    <property type="evidence" value="ECO:0007669"/>
    <property type="project" value="UniProtKB-KW"/>
</dbReference>
<protein>
    <recommendedName>
        <fullName evidence="4">Type I restriction modification DNA specificity domain-containing protein</fullName>
    </recommendedName>
</protein>
<organism evidence="5 6">
    <name type="scientific">Falsiruegeria mediterranea M17</name>
    <dbReference type="NCBI Taxonomy" id="1200281"/>
    <lineage>
        <taxon>Bacteria</taxon>
        <taxon>Pseudomonadati</taxon>
        <taxon>Pseudomonadota</taxon>
        <taxon>Alphaproteobacteria</taxon>
        <taxon>Rhodobacterales</taxon>
        <taxon>Roseobacteraceae</taxon>
        <taxon>Falsiruegeria</taxon>
    </lineage>
</organism>
<dbReference type="Pfam" id="PF01420">
    <property type="entry name" value="Methylase_S"/>
    <property type="match status" value="1"/>
</dbReference>
<dbReference type="OrthoDB" id="512700at2"/>
<comment type="similarity">
    <text evidence="1">Belongs to the type-I restriction system S methylase family.</text>
</comment>
<dbReference type="PANTHER" id="PTHR30408:SF12">
    <property type="entry name" value="TYPE I RESTRICTION ENZYME MJAVIII SPECIFICITY SUBUNIT"/>
    <property type="match status" value="1"/>
</dbReference>
<dbReference type="Proteomes" id="UP000244898">
    <property type="component" value="Unassembled WGS sequence"/>
</dbReference>
<gene>
    <name evidence="5" type="ORF">TRM7615_00657</name>
</gene>
<accession>A0A2R8C414</accession>
<evidence type="ECO:0000256" key="2">
    <source>
        <dbReference type="ARBA" id="ARBA00022747"/>
    </source>
</evidence>
<dbReference type="PANTHER" id="PTHR30408">
    <property type="entry name" value="TYPE-1 RESTRICTION ENZYME ECOKI SPECIFICITY PROTEIN"/>
    <property type="match status" value="1"/>
</dbReference>
<dbReference type="EMBL" id="ONZG01000001">
    <property type="protein sequence ID" value="SPJ27175.1"/>
    <property type="molecule type" value="Genomic_DNA"/>
</dbReference>
<evidence type="ECO:0000256" key="3">
    <source>
        <dbReference type="ARBA" id="ARBA00023125"/>
    </source>
</evidence>
<reference evidence="6" key="1">
    <citation type="submission" date="2018-03" db="EMBL/GenBank/DDBJ databases">
        <authorList>
            <person name="Rodrigo-Torres L."/>
            <person name="Arahal R. D."/>
            <person name="Lucena T."/>
        </authorList>
    </citation>
    <scope>NUCLEOTIDE SEQUENCE [LARGE SCALE GENOMIC DNA]</scope>
    <source>
        <strain evidence="6">CECT 7615</strain>
    </source>
</reference>
<dbReference type="CDD" id="cd17513">
    <property type="entry name" value="RMtype1_S_AveSPN6ORF1907P_TRD2-CR2_like"/>
    <property type="match status" value="1"/>
</dbReference>
<keyword evidence="3" id="KW-0238">DNA-binding</keyword>
<feature type="domain" description="Type I restriction modification DNA specificity" evidence="4">
    <location>
        <begin position="217"/>
        <end position="388"/>
    </location>
</feature>
<dbReference type="RefSeq" id="WP_108785441.1">
    <property type="nucleotide sequence ID" value="NZ_ONZG01000001.1"/>
</dbReference>
<dbReference type="InterPro" id="IPR044946">
    <property type="entry name" value="Restrct_endonuc_typeI_TRD_sf"/>
</dbReference>
<dbReference type="Gene3D" id="1.10.287.1120">
    <property type="entry name" value="Bipartite methylase S protein"/>
    <property type="match status" value="1"/>
</dbReference>
<sequence length="402" mass="44994">MRAFSPSLRFPEFDQPWESTPFSQLLRRVSNPVQVAPGEVYREIGVRSHGKGLFHKRPVFGEALGNKRVFQVVPDALVLNIVFAWEQAVALTSDKEVEFIASHRFPMFLENEERSYLPFIKQLLLTPKGKILLEIASPGGAGRNKTLGQDAFLKLKPVVPKRDEQKKIADFVGAVAEKVSLLTEKKSAMEEYKRGVMQQLFSRALRFTRDDGSDFPDWKERKLGGLGGFAGGGTPDTNVLEYWKGKTAWVSSSDLAENRIKSLKIERRITEEAIRQSATQITPKGAVLIVTRVGIGKCAIAPEDVCTSQDFTNFIPNDGVPEFYAYWLCRNKRKLLSVAQGTSIKGVTTHDLKALTIMCPHPDEQRKIADFLSSIDAKIEAVSAQISEMETFKKGLLQKMFV</sequence>
<evidence type="ECO:0000313" key="5">
    <source>
        <dbReference type="EMBL" id="SPJ27175.1"/>
    </source>
</evidence>
<name>A0A2R8C414_9RHOB</name>
<evidence type="ECO:0000256" key="1">
    <source>
        <dbReference type="ARBA" id="ARBA00010923"/>
    </source>
</evidence>
<evidence type="ECO:0000313" key="6">
    <source>
        <dbReference type="Proteomes" id="UP000244898"/>
    </source>
</evidence>
<dbReference type="Gene3D" id="3.90.220.20">
    <property type="entry name" value="DNA methylase specificity domains"/>
    <property type="match status" value="2"/>
</dbReference>
<dbReference type="InterPro" id="IPR000055">
    <property type="entry name" value="Restrct_endonuc_typeI_TRD"/>
</dbReference>
<keyword evidence="6" id="KW-1185">Reference proteome</keyword>